<dbReference type="InterPro" id="IPR029052">
    <property type="entry name" value="Metallo-depent_PP-like"/>
</dbReference>
<dbReference type="Pfam" id="PF00149">
    <property type="entry name" value="Metallophos"/>
    <property type="match status" value="1"/>
</dbReference>
<evidence type="ECO:0000256" key="2">
    <source>
        <dbReference type="ARBA" id="ARBA00022801"/>
    </source>
</evidence>
<protein>
    <submittedName>
        <fullName evidence="5">Metallophosphoesterase</fullName>
    </submittedName>
</protein>
<dbReference type="EMBL" id="ADVR01000008">
    <property type="protein sequence ID" value="EFO81658.1"/>
    <property type="molecule type" value="Genomic_DNA"/>
</dbReference>
<dbReference type="SUPFAM" id="SSF56300">
    <property type="entry name" value="Metallo-dependent phosphatases"/>
    <property type="match status" value="1"/>
</dbReference>
<dbReference type="CDD" id="cd07385">
    <property type="entry name" value="MPP_YkuE_C"/>
    <property type="match status" value="1"/>
</dbReference>
<gene>
    <name evidence="5" type="ORF">OSCT_0513</name>
</gene>
<evidence type="ECO:0000259" key="4">
    <source>
        <dbReference type="Pfam" id="PF00149"/>
    </source>
</evidence>
<sequence>MIPYLLGSFWYNETSMPHSPDHHDIHYPFPHGLIRRLRRLRFGPNWLRAGGVALVVILVALLRGGWQLVVALVAAGVSALLYALHVEPTRPRLERRDLFFPNLPPGLEGLRIGHLSDLHIGHRYATQNTRWAVAAMLREQPDLLVITGDLVSYAENIADLPDLLRPLHAPLGVFAVPGNHDRWEGLEEIITALEPIGIEFLLNTQRRLVWRGTELTLAGVDDAWNGRMDLAAALADTPQNQFSILLCHLPDMLEAAAARGVDLQLSGHTHGGHVYLPWLGSLVLPRHGWRYSIGHARYAHTQIYVSRGLGGLPLRLGCRPEATMLTLRCQPFTSSLTT</sequence>
<feature type="domain" description="Calcineurin-like phosphoesterase" evidence="4">
    <location>
        <begin position="110"/>
        <end position="271"/>
    </location>
</feature>
<keyword evidence="2" id="KW-0378">Hydrolase</keyword>
<comment type="caution">
    <text evidence="5">The sequence shown here is derived from an EMBL/GenBank/DDBJ whole genome shotgun (WGS) entry which is preliminary data.</text>
</comment>
<dbReference type="Proteomes" id="UP000054010">
    <property type="component" value="Unassembled WGS sequence"/>
</dbReference>
<dbReference type="STRING" id="765420.OSCT_0513"/>
<dbReference type="eggNOG" id="COG1408">
    <property type="taxonomic scope" value="Bacteria"/>
</dbReference>
<evidence type="ECO:0000256" key="3">
    <source>
        <dbReference type="SAM" id="Phobius"/>
    </source>
</evidence>
<keyword evidence="6" id="KW-1185">Reference proteome</keyword>
<feature type="transmembrane region" description="Helical" evidence="3">
    <location>
        <begin position="68"/>
        <end position="86"/>
    </location>
</feature>
<dbReference type="InterPro" id="IPR051158">
    <property type="entry name" value="Metallophosphoesterase_sf"/>
</dbReference>
<feature type="transmembrane region" description="Helical" evidence="3">
    <location>
        <begin position="45"/>
        <end position="62"/>
    </location>
</feature>
<dbReference type="InterPro" id="IPR004843">
    <property type="entry name" value="Calcineurin-like_PHP"/>
</dbReference>
<accession>E1IB12</accession>
<dbReference type="GO" id="GO:0008758">
    <property type="term" value="F:UDP-2,3-diacylglucosamine hydrolase activity"/>
    <property type="evidence" value="ECO:0007669"/>
    <property type="project" value="TreeGrafter"/>
</dbReference>
<dbReference type="AlphaFoldDB" id="E1IB12"/>
<dbReference type="GO" id="GO:0009245">
    <property type="term" value="P:lipid A biosynthetic process"/>
    <property type="evidence" value="ECO:0007669"/>
    <property type="project" value="TreeGrafter"/>
</dbReference>
<evidence type="ECO:0000313" key="5">
    <source>
        <dbReference type="EMBL" id="EFO81658.1"/>
    </source>
</evidence>
<evidence type="ECO:0000313" key="6">
    <source>
        <dbReference type="Proteomes" id="UP000054010"/>
    </source>
</evidence>
<dbReference type="PANTHER" id="PTHR31302">
    <property type="entry name" value="TRANSMEMBRANE PROTEIN WITH METALLOPHOSPHOESTERASE DOMAIN-RELATED"/>
    <property type="match status" value="1"/>
</dbReference>
<dbReference type="GO" id="GO:0016020">
    <property type="term" value="C:membrane"/>
    <property type="evidence" value="ECO:0007669"/>
    <property type="project" value="GOC"/>
</dbReference>
<keyword evidence="3" id="KW-1133">Transmembrane helix</keyword>
<dbReference type="Gene3D" id="3.60.21.10">
    <property type="match status" value="1"/>
</dbReference>
<dbReference type="HOGENOM" id="CLU_025443_3_2_0"/>
<keyword evidence="3" id="KW-0812">Transmembrane</keyword>
<proteinExistence type="predicted"/>
<dbReference type="GO" id="GO:0046872">
    <property type="term" value="F:metal ion binding"/>
    <property type="evidence" value="ECO:0007669"/>
    <property type="project" value="UniProtKB-KW"/>
</dbReference>
<keyword evidence="1" id="KW-0479">Metal-binding</keyword>
<evidence type="ECO:0000256" key="1">
    <source>
        <dbReference type="ARBA" id="ARBA00022723"/>
    </source>
</evidence>
<dbReference type="PANTHER" id="PTHR31302:SF31">
    <property type="entry name" value="PHOSPHODIESTERASE YAEI"/>
    <property type="match status" value="1"/>
</dbReference>
<name>E1IB12_9CHLR</name>
<reference evidence="5 6" key="1">
    <citation type="journal article" date="2011" name="J. Bacteriol.">
        <title>Draft genome sequence of the anoxygenic filamentous phototrophic bacterium Oscillochloris trichoides subsp. DG-6.</title>
        <authorList>
            <person name="Kuznetsov B.B."/>
            <person name="Ivanovsky R.N."/>
            <person name="Keppen O.I."/>
            <person name="Sukhacheva M.V."/>
            <person name="Bumazhkin B.K."/>
            <person name="Patutina E.O."/>
            <person name="Beletsky A.V."/>
            <person name="Mardanov A.V."/>
            <person name="Baslerov R.V."/>
            <person name="Panteleeva A.N."/>
            <person name="Kolganova T.V."/>
            <person name="Ravin N.V."/>
            <person name="Skryabin K.G."/>
        </authorList>
    </citation>
    <scope>NUCLEOTIDE SEQUENCE [LARGE SCALE GENOMIC DNA]</scope>
    <source>
        <strain evidence="5 6">DG-6</strain>
    </source>
</reference>
<keyword evidence="3" id="KW-0472">Membrane</keyword>
<organism evidence="5 6">
    <name type="scientific">Oscillochloris trichoides DG-6</name>
    <dbReference type="NCBI Taxonomy" id="765420"/>
    <lineage>
        <taxon>Bacteria</taxon>
        <taxon>Bacillati</taxon>
        <taxon>Chloroflexota</taxon>
        <taxon>Chloroflexia</taxon>
        <taxon>Chloroflexales</taxon>
        <taxon>Chloroflexineae</taxon>
        <taxon>Oscillochloridaceae</taxon>
        <taxon>Oscillochloris</taxon>
    </lineage>
</organism>